<reference evidence="2" key="1">
    <citation type="journal article" date="2023" name="PLoS Negl. Trop. Dis.">
        <title>A genome sequence for Biomphalaria pfeifferi, the major vector snail for the human-infecting parasite Schistosoma mansoni.</title>
        <authorList>
            <person name="Bu L."/>
            <person name="Lu L."/>
            <person name="Laidemitt M.R."/>
            <person name="Zhang S.M."/>
            <person name="Mutuku M."/>
            <person name="Mkoji G."/>
            <person name="Steinauer M."/>
            <person name="Loker E.S."/>
        </authorList>
    </citation>
    <scope>NUCLEOTIDE SEQUENCE</scope>
    <source>
        <strain evidence="2">KasaAsao</strain>
    </source>
</reference>
<accession>A0AAD8F396</accession>
<keyword evidence="3" id="KW-1185">Reference proteome</keyword>
<feature type="region of interest" description="Disordered" evidence="1">
    <location>
        <begin position="1"/>
        <end position="24"/>
    </location>
</feature>
<comment type="caution">
    <text evidence="2">The sequence shown here is derived from an EMBL/GenBank/DDBJ whole genome shotgun (WGS) entry which is preliminary data.</text>
</comment>
<dbReference type="Proteomes" id="UP001233172">
    <property type="component" value="Unassembled WGS sequence"/>
</dbReference>
<evidence type="ECO:0000313" key="2">
    <source>
        <dbReference type="EMBL" id="KAK0048469.1"/>
    </source>
</evidence>
<reference evidence="2" key="2">
    <citation type="submission" date="2023-04" db="EMBL/GenBank/DDBJ databases">
        <authorList>
            <person name="Bu L."/>
            <person name="Lu L."/>
            <person name="Laidemitt M.R."/>
            <person name="Zhang S.M."/>
            <person name="Mutuku M."/>
            <person name="Mkoji G."/>
            <person name="Steinauer M."/>
            <person name="Loker E.S."/>
        </authorList>
    </citation>
    <scope>NUCLEOTIDE SEQUENCE</scope>
    <source>
        <strain evidence="2">KasaAsao</strain>
        <tissue evidence="2">Whole Snail</tissue>
    </source>
</reference>
<gene>
    <name evidence="2" type="ORF">Bpfe_022084</name>
</gene>
<organism evidence="2 3">
    <name type="scientific">Biomphalaria pfeifferi</name>
    <name type="common">Bloodfluke planorb</name>
    <name type="synonym">Freshwater snail</name>
    <dbReference type="NCBI Taxonomy" id="112525"/>
    <lineage>
        <taxon>Eukaryota</taxon>
        <taxon>Metazoa</taxon>
        <taxon>Spiralia</taxon>
        <taxon>Lophotrochozoa</taxon>
        <taxon>Mollusca</taxon>
        <taxon>Gastropoda</taxon>
        <taxon>Heterobranchia</taxon>
        <taxon>Euthyneura</taxon>
        <taxon>Panpulmonata</taxon>
        <taxon>Hygrophila</taxon>
        <taxon>Lymnaeoidea</taxon>
        <taxon>Planorbidae</taxon>
        <taxon>Biomphalaria</taxon>
    </lineage>
</organism>
<protein>
    <submittedName>
        <fullName evidence="2">Uncharacterized protein</fullName>
    </submittedName>
</protein>
<evidence type="ECO:0000313" key="3">
    <source>
        <dbReference type="Proteomes" id="UP001233172"/>
    </source>
</evidence>
<name>A0AAD8F396_BIOPF</name>
<sequence>MPQADSFRTRPQANSVRTRPHVDSLEGNDAISRMAGATMGWKMAYGFMAKRFSEWLADAQEEIHQELLFHLDMLYQKLECSKSPKVASREELFENVCQLDQKKTHFNTEIVDTVTGQTKEECQPRQLYKVLSLDTKESPESQLHEECVDIEPAVKTWRLKRSISSVIPVECQSESINGSKKQKM</sequence>
<proteinExistence type="predicted"/>
<dbReference type="AlphaFoldDB" id="A0AAD8F396"/>
<evidence type="ECO:0000256" key="1">
    <source>
        <dbReference type="SAM" id="MobiDB-lite"/>
    </source>
</evidence>
<dbReference type="EMBL" id="JASAOG010000137">
    <property type="protein sequence ID" value="KAK0048469.1"/>
    <property type="molecule type" value="Genomic_DNA"/>
</dbReference>